<proteinExistence type="predicted"/>
<keyword evidence="3" id="KW-1185">Reference proteome</keyword>
<feature type="compositionally biased region" description="Basic residues" evidence="1">
    <location>
        <begin position="51"/>
        <end position="73"/>
    </location>
</feature>
<dbReference type="Proteomes" id="UP000479114">
    <property type="component" value="Chromosome"/>
</dbReference>
<reference evidence="2 3" key="1">
    <citation type="submission" date="2020-02" db="EMBL/GenBank/DDBJ databases">
        <title>Paenibacillus sp. nov., isolated from rhizosphere soil of tomato.</title>
        <authorList>
            <person name="Weon H.-Y."/>
            <person name="Lee S.A."/>
        </authorList>
    </citation>
    <scope>NUCLEOTIDE SEQUENCE [LARGE SCALE GENOMIC DNA]</scope>
    <source>
        <strain evidence="2 3">14171R-81</strain>
    </source>
</reference>
<dbReference type="AlphaFoldDB" id="A0A6C0P0Q0"/>
<dbReference type="KEGG" id="prz:GZH47_15290"/>
<feature type="region of interest" description="Disordered" evidence="1">
    <location>
        <begin position="1"/>
        <end position="85"/>
    </location>
</feature>
<evidence type="ECO:0000256" key="1">
    <source>
        <dbReference type="SAM" id="MobiDB-lite"/>
    </source>
</evidence>
<feature type="compositionally biased region" description="Basic and acidic residues" evidence="1">
    <location>
        <begin position="1"/>
        <end position="22"/>
    </location>
</feature>
<name>A0A6C0P0Q0_9BACL</name>
<dbReference type="EMBL" id="CP048286">
    <property type="protein sequence ID" value="QHW32039.1"/>
    <property type="molecule type" value="Genomic_DNA"/>
</dbReference>
<protein>
    <submittedName>
        <fullName evidence="2">Uncharacterized protein</fullName>
    </submittedName>
</protein>
<dbReference type="RefSeq" id="WP_162640843.1">
    <property type="nucleotide sequence ID" value="NZ_CP048286.1"/>
</dbReference>
<evidence type="ECO:0000313" key="2">
    <source>
        <dbReference type="EMBL" id="QHW32039.1"/>
    </source>
</evidence>
<evidence type="ECO:0000313" key="3">
    <source>
        <dbReference type="Proteomes" id="UP000479114"/>
    </source>
</evidence>
<organism evidence="2 3">
    <name type="scientific">Paenibacillus rhizovicinus</name>
    <dbReference type="NCBI Taxonomy" id="2704463"/>
    <lineage>
        <taxon>Bacteria</taxon>
        <taxon>Bacillati</taxon>
        <taxon>Bacillota</taxon>
        <taxon>Bacilli</taxon>
        <taxon>Bacillales</taxon>
        <taxon>Paenibacillaceae</taxon>
        <taxon>Paenibacillus</taxon>
    </lineage>
</organism>
<accession>A0A6C0P0Q0</accession>
<gene>
    <name evidence="2" type="ORF">GZH47_15290</name>
</gene>
<sequence length="147" mass="16361">MDTNDQLHPEDQQHDGRERSLEGEALQESGEANGRGGQVTEDGSEDETRGRSGRGHRHGEHGGHGKHGGRGGHRGRDGHHSAAQTFRRGRALAFLEELRIKRDVLRAQMNDPDMGIIKEVVSGELKAVDEIITRFMHTFELHETNES</sequence>